<protein>
    <submittedName>
        <fullName evidence="3">GNAT family N-acetyltransferase</fullName>
    </submittedName>
</protein>
<sequence length="194" mass="21478">MTSIDDRISFESRKQVQSRPQLGEPPSISLRSPTTDDFGTLAEMRRDRELQAMLLVVPETTDDEAIAAWIQRRSEDPGGAFKVIVNNTDETALGFVQVSQVHRRNRYGFGGIALLPGARGRGAGRAAMNELLVLAGGELGLEKLLLEVRADNTVALRLYLSMGFQIVGNMKEHFRAESGRRYDVLLLEIATPRP</sequence>
<evidence type="ECO:0000313" key="4">
    <source>
        <dbReference type="Proteomes" id="UP001055460"/>
    </source>
</evidence>
<dbReference type="PANTHER" id="PTHR43415">
    <property type="entry name" value="SPERMIDINE N(1)-ACETYLTRANSFERASE"/>
    <property type="match status" value="1"/>
</dbReference>
<dbReference type="InterPro" id="IPR016181">
    <property type="entry name" value="Acyl_CoA_acyltransferase"/>
</dbReference>
<dbReference type="AlphaFoldDB" id="A0A9Q9DAU5"/>
<dbReference type="SUPFAM" id="SSF55729">
    <property type="entry name" value="Acyl-CoA N-acyltransferases (Nat)"/>
    <property type="match status" value="1"/>
</dbReference>
<accession>A0A9Q9DAU5</accession>
<dbReference type="InterPro" id="IPR000182">
    <property type="entry name" value="GNAT_dom"/>
</dbReference>
<feature type="compositionally biased region" description="Basic and acidic residues" evidence="1">
    <location>
        <begin position="1"/>
        <end position="14"/>
    </location>
</feature>
<feature type="region of interest" description="Disordered" evidence="1">
    <location>
        <begin position="1"/>
        <end position="37"/>
    </location>
</feature>
<evidence type="ECO:0000259" key="2">
    <source>
        <dbReference type="PROSITE" id="PS51186"/>
    </source>
</evidence>
<dbReference type="Proteomes" id="UP001055460">
    <property type="component" value="Chromosome"/>
</dbReference>
<gene>
    <name evidence="3" type="ORF">NE863_07195</name>
</gene>
<dbReference type="Pfam" id="PF13302">
    <property type="entry name" value="Acetyltransf_3"/>
    <property type="match status" value="1"/>
</dbReference>
<name>A0A9Q9DAU5_ENSAD</name>
<feature type="domain" description="N-acetyltransferase" evidence="2">
    <location>
        <begin position="39"/>
        <end position="188"/>
    </location>
</feature>
<proteinExistence type="predicted"/>
<organism evidence="3 4">
    <name type="scientific">Ensifer adhaerens</name>
    <name type="common">Sinorhizobium morelense</name>
    <dbReference type="NCBI Taxonomy" id="106592"/>
    <lineage>
        <taxon>Bacteria</taxon>
        <taxon>Pseudomonadati</taxon>
        <taxon>Pseudomonadota</taxon>
        <taxon>Alphaproteobacteria</taxon>
        <taxon>Hyphomicrobiales</taxon>
        <taxon>Rhizobiaceae</taxon>
        <taxon>Sinorhizobium/Ensifer group</taxon>
        <taxon>Ensifer</taxon>
    </lineage>
</organism>
<evidence type="ECO:0000256" key="1">
    <source>
        <dbReference type="SAM" id="MobiDB-lite"/>
    </source>
</evidence>
<dbReference type="PANTHER" id="PTHR43415:SF3">
    <property type="entry name" value="GNAT-FAMILY ACETYLTRANSFERASE"/>
    <property type="match status" value="1"/>
</dbReference>
<dbReference type="EMBL" id="CP098807">
    <property type="protein sequence ID" value="USJ24745.1"/>
    <property type="molecule type" value="Genomic_DNA"/>
</dbReference>
<dbReference type="PROSITE" id="PS51186">
    <property type="entry name" value="GNAT"/>
    <property type="match status" value="1"/>
</dbReference>
<dbReference type="Gene3D" id="3.40.630.30">
    <property type="match status" value="1"/>
</dbReference>
<dbReference type="GO" id="GO:0016747">
    <property type="term" value="F:acyltransferase activity, transferring groups other than amino-acyl groups"/>
    <property type="evidence" value="ECO:0007669"/>
    <property type="project" value="InterPro"/>
</dbReference>
<reference evidence="3" key="1">
    <citation type="submission" date="2022-06" db="EMBL/GenBank/DDBJ databases">
        <title>Physiological and biochemical characterization and genomic elucidation of a strain of the genus Ensifer adhaerens M8 that combines arsenic oxidation and chromium reduction.</title>
        <authorList>
            <person name="Li X."/>
            <person name="Yu c."/>
        </authorList>
    </citation>
    <scope>NUCLEOTIDE SEQUENCE</scope>
    <source>
        <strain evidence="3">M8</strain>
    </source>
</reference>
<dbReference type="RefSeq" id="WP_250806420.1">
    <property type="nucleotide sequence ID" value="NZ_CP098807.1"/>
</dbReference>
<evidence type="ECO:0000313" key="3">
    <source>
        <dbReference type="EMBL" id="USJ24745.1"/>
    </source>
</evidence>